<evidence type="ECO:0000256" key="9">
    <source>
        <dbReference type="ARBA" id="ARBA00023180"/>
    </source>
</evidence>
<evidence type="ECO:0000313" key="13">
    <source>
        <dbReference type="RefSeq" id="XP_048136722.1"/>
    </source>
</evidence>
<dbReference type="PANTHER" id="PTHR48063">
    <property type="entry name" value="LRR RECEPTOR-LIKE KINASE"/>
    <property type="match status" value="1"/>
</dbReference>
<evidence type="ECO:0000256" key="5">
    <source>
        <dbReference type="ARBA" id="ARBA00022737"/>
    </source>
</evidence>
<dbReference type="SUPFAM" id="SSF52058">
    <property type="entry name" value="L domain-like"/>
    <property type="match status" value="1"/>
</dbReference>
<dbReference type="InterPro" id="IPR046956">
    <property type="entry name" value="RLP23-like"/>
</dbReference>
<keyword evidence="5" id="KW-0677">Repeat</keyword>
<accession>A0ABM3HJF1</accession>
<reference evidence="13" key="1">
    <citation type="submission" date="2025-08" db="UniProtKB">
        <authorList>
            <consortium name="RefSeq"/>
        </authorList>
    </citation>
    <scope>IDENTIFICATION</scope>
    <source>
        <tissue evidence="13">Leaf</tissue>
    </source>
</reference>
<sequence>MAASAAAAAILSLHWLLLFAAAVEDDVRCLEGVKSSLADPHGSLSSWTFTNTSASHICNLQGVTCWNPNENRIISLQLPGFELSGGLPESLKNCRSLQTLDLSQNKLGGPIPTQICRWLPYLVRLDLSSNSLSGSIPSQIVDCKFLNILILSDNKLSGSIPDELGRLKRLKHFSVKDNHLSGSIPSELSKFSSDDFSGNDGLCGKPLGPCGGLSKNQEEPLSLKLAAAIPSDDRQAVSSHYGSRT</sequence>
<keyword evidence="8 13" id="KW-0675">Receptor</keyword>
<comment type="subcellular location">
    <subcellularLocation>
        <location evidence="1">Membrane</location>
        <topology evidence="1">Single-pass type I membrane protein</topology>
    </subcellularLocation>
</comment>
<dbReference type="GO" id="GO:0016301">
    <property type="term" value="F:kinase activity"/>
    <property type="evidence" value="ECO:0007669"/>
    <property type="project" value="UniProtKB-KW"/>
</dbReference>
<dbReference type="InterPro" id="IPR032675">
    <property type="entry name" value="LRR_dom_sf"/>
</dbReference>
<dbReference type="PRINTS" id="PR00019">
    <property type="entry name" value="LEURICHRPT"/>
</dbReference>
<keyword evidence="12" id="KW-1185">Reference proteome</keyword>
<organism evidence="12 13">
    <name type="scientific">Rhodamnia argentea</name>
    <dbReference type="NCBI Taxonomy" id="178133"/>
    <lineage>
        <taxon>Eukaryota</taxon>
        <taxon>Viridiplantae</taxon>
        <taxon>Streptophyta</taxon>
        <taxon>Embryophyta</taxon>
        <taxon>Tracheophyta</taxon>
        <taxon>Spermatophyta</taxon>
        <taxon>Magnoliopsida</taxon>
        <taxon>eudicotyledons</taxon>
        <taxon>Gunneridae</taxon>
        <taxon>Pentapetalae</taxon>
        <taxon>rosids</taxon>
        <taxon>malvids</taxon>
        <taxon>Myrtales</taxon>
        <taxon>Myrtaceae</taxon>
        <taxon>Myrtoideae</taxon>
        <taxon>Myrteae</taxon>
        <taxon>Australasian group</taxon>
        <taxon>Rhodamnia</taxon>
    </lineage>
</organism>
<evidence type="ECO:0000259" key="11">
    <source>
        <dbReference type="Pfam" id="PF08263"/>
    </source>
</evidence>
<evidence type="ECO:0000256" key="10">
    <source>
        <dbReference type="SAM" id="SignalP"/>
    </source>
</evidence>
<protein>
    <submittedName>
        <fullName evidence="13">Probable inactive receptor kinase At1g27190</fullName>
    </submittedName>
</protein>
<keyword evidence="13" id="KW-0808">Transferase</keyword>
<feature type="signal peptide" evidence="10">
    <location>
        <begin position="1"/>
        <end position="22"/>
    </location>
</feature>
<dbReference type="Pfam" id="PF00560">
    <property type="entry name" value="LRR_1"/>
    <property type="match status" value="1"/>
</dbReference>
<dbReference type="InterPro" id="IPR001611">
    <property type="entry name" value="Leu-rich_rpt"/>
</dbReference>
<feature type="domain" description="Leucine-rich repeat-containing N-terminal plant-type" evidence="11">
    <location>
        <begin position="24"/>
        <end position="66"/>
    </location>
</feature>
<evidence type="ECO:0000256" key="6">
    <source>
        <dbReference type="ARBA" id="ARBA00022989"/>
    </source>
</evidence>
<gene>
    <name evidence="13" type="primary">LOC125315555</name>
</gene>
<dbReference type="Gene3D" id="3.80.10.10">
    <property type="entry name" value="Ribonuclease Inhibitor"/>
    <property type="match status" value="1"/>
</dbReference>
<name>A0ABM3HJF1_9MYRT</name>
<dbReference type="GeneID" id="125315555"/>
<keyword evidence="6" id="KW-1133">Transmembrane helix</keyword>
<proteinExistence type="predicted"/>
<evidence type="ECO:0000313" key="12">
    <source>
        <dbReference type="Proteomes" id="UP000827889"/>
    </source>
</evidence>
<keyword evidence="2" id="KW-0433">Leucine-rich repeat</keyword>
<dbReference type="RefSeq" id="XP_048136722.1">
    <property type="nucleotide sequence ID" value="XM_048280765.1"/>
</dbReference>
<dbReference type="InterPro" id="IPR013210">
    <property type="entry name" value="LRR_N_plant-typ"/>
</dbReference>
<dbReference type="Pfam" id="PF13855">
    <property type="entry name" value="LRR_8"/>
    <property type="match status" value="1"/>
</dbReference>
<evidence type="ECO:0000256" key="8">
    <source>
        <dbReference type="ARBA" id="ARBA00023170"/>
    </source>
</evidence>
<keyword evidence="4 10" id="KW-0732">Signal</keyword>
<feature type="chain" id="PRO_5045041828" evidence="10">
    <location>
        <begin position="23"/>
        <end position="245"/>
    </location>
</feature>
<evidence type="ECO:0000256" key="4">
    <source>
        <dbReference type="ARBA" id="ARBA00022729"/>
    </source>
</evidence>
<evidence type="ECO:0000256" key="1">
    <source>
        <dbReference type="ARBA" id="ARBA00004479"/>
    </source>
</evidence>
<evidence type="ECO:0000256" key="3">
    <source>
        <dbReference type="ARBA" id="ARBA00022692"/>
    </source>
</evidence>
<keyword evidence="13" id="KW-0418">Kinase</keyword>
<dbReference type="Pfam" id="PF08263">
    <property type="entry name" value="LRRNT_2"/>
    <property type="match status" value="1"/>
</dbReference>
<dbReference type="PANTHER" id="PTHR48063:SF16">
    <property type="entry name" value="LRR RECEPTOR-LIKE SERINE_THREONINE-PROTEIN KINASE GSO1"/>
    <property type="match status" value="1"/>
</dbReference>
<evidence type="ECO:0000256" key="2">
    <source>
        <dbReference type="ARBA" id="ARBA00022614"/>
    </source>
</evidence>
<evidence type="ECO:0000256" key="7">
    <source>
        <dbReference type="ARBA" id="ARBA00023136"/>
    </source>
</evidence>
<keyword evidence="9" id="KW-0325">Glycoprotein</keyword>
<keyword evidence="7" id="KW-0472">Membrane</keyword>
<keyword evidence="3" id="KW-0812">Transmembrane</keyword>
<dbReference type="Proteomes" id="UP000827889">
    <property type="component" value="Chromosome 6"/>
</dbReference>